<dbReference type="Gene3D" id="3.40.50.1950">
    <property type="entry name" value="Flavin prenyltransferase-like"/>
    <property type="match status" value="1"/>
</dbReference>
<comment type="caution">
    <text evidence="4">The sequence shown here is derived from an EMBL/GenBank/DDBJ whole genome shotgun (WGS) entry which is preliminary data.</text>
</comment>
<feature type="domain" description="Flavoprotein" evidence="3">
    <location>
        <begin position="27"/>
        <end position="200"/>
    </location>
</feature>
<dbReference type="SUPFAM" id="SSF52507">
    <property type="entry name" value="Homo-oligomeric flavin-containing Cys decarboxylases, HFCD"/>
    <property type="match status" value="1"/>
</dbReference>
<name>A0AAD5Y8F2_9FUNG</name>
<dbReference type="AlphaFoldDB" id="A0AAD5Y8F2"/>
<accession>A0AAD5Y8F2</accession>
<evidence type="ECO:0000256" key="2">
    <source>
        <dbReference type="ARBA" id="ARBA00038350"/>
    </source>
</evidence>
<reference evidence="4" key="1">
    <citation type="submission" date="2020-05" db="EMBL/GenBank/DDBJ databases">
        <title>Phylogenomic resolution of chytrid fungi.</title>
        <authorList>
            <person name="Stajich J.E."/>
            <person name="Amses K."/>
            <person name="Simmons R."/>
            <person name="Seto K."/>
            <person name="Myers J."/>
            <person name="Bonds A."/>
            <person name="Quandt C.A."/>
            <person name="Barry K."/>
            <person name="Liu P."/>
            <person name="Grigoriev I."/>
            <person name="Longcore J.E."/>
            <person name="James T.Y."/>
        </authorList>
    </citation>
    <scope>NUCLEOTIDE SEQUENCE</scope>
    <source>
        <strain evidence="4">PLAUS21</strain>
    </source>
</reference>
<proteinExistence type="inferred from homology"/>
<dbReference type="EMBL" id="JADGKB010000037">
    <property type="protein sequence ID" value="KAJ3257565.1"/>
    <property type="molecule type" value="Genomic_DNA"/>
</dbReference>
<dbReference type="PANTHER" id="PTHR14359:SF6">
    <property type="entry name" value="PHOSPHOPANTOTHENOYLCYSTEINE DECARBOXYLASE"/>
    <property type="match status" value="1"/>
</dbReference>
<keyword evidence="1" id="KW-0173">Coenzyme A biosynthesis</keyword>
<dbReference type="GO" id="GO:0071513">
    <property type="term" value="C:phosphopantothenoylcysteine decarboxylase complex"/>
    <property type="evidence" value="ECO:0007669"/>
    <property type="project" value="TreeGrafter"/>
</dbReference>
<dbReference type="GO" id="GO:0004633">
    <property type="term" value="F:phosphopantothenoylcysteine decarboxylase activity"/>
    <property type="evidence" value="ECO:0007669"/>
    <property type="project" value="TreeGrafter"/>
</dbReference>
<sequence length="208" mass="23497">MMIQDLQTHSKDPQHILATDKIENPKKRILIGLTGSVATIKIYNLIRDLKQVYEGGVDLKIVTTKAALNFFNPKEIKEEILYDEDEWKEYKRGDPVLHIDLRNWADVFLIAPMDANTIAKVANGLCDNLLTCVLRAWDIKSGKKVVFCPAMNTAMWDHPITNSQLEIIKKWGYLEIVDPIPKLLACGDMGNGAMAETIDIAKYVKSIL</sequence>
<keyword evidence="5" id="KW-1185">Reference proteome</keyword>
<evidence type="ECO:0000313" key="4">
    <source>
        <dbReference type="EMBL" id="KAJ3257565.1"/>
    </source>
</evidence>
<organism evidence="4 5">
    <name type="scientific">Boothiomyces macroporosus</name>
    <dbReference type="NCBI Taxonomy" id="261099"/>
    <lineage>
        <taxon>Eukaryota</taxon>
        <taxon>Fungi</taxon>
        <taxon>Fungi incertae sedis</taxon>
        <taxon>Chytridiomycota</taxon>
        <taxon>Chytridiomycota incertae sedis</taxon>
        <taxon>Chytridiomycetes</taxon>
        <taxon>Rhizophydiales</taxon>
        <taxon>Terramycetaceae</taxon>
        <taxon>Boothiomyces</taxon>
    </lineage>
</organism>
<protein>
    <recommendedName>
        <fullName evidence="3">Flavoprotein domain-containing protein</fullName>
    </recommendedName>
</protein>
<dbReference type="PANTHER" id="PTHR14359">
    <property type="entry name" value="HOMO-OLIGOMERIC FLAVIN CONTAINING CYS DECARBOXYLASE FAMILY"/>
    <property type="match status" value="1"/>
</dbReference>
<evidence type="ECO:0000259" key="3">
    <source>
        <dbReference type="Pfam" id="PF02441"/>
    </source>
</evidence>
<comment type="similarity">
    <text evidence="2">Belongs to the HFCD (homooligomeric flavin containing Cys decarboxylase) superfamily.</text>
</comment>
<evidence type="ECO:0000256" key="1">
    <source>
        <dbReference type="ARBA" id="ARBA00022993"/>
    </source>
</evidence>
<dbReference type="GO" id="GO:0010181">
    <property type="term" value="F:FMN binding"/>
    <property type="evidence" value="ECO:0007669"/>
    <property type="project" value="TreeGrafter"/>
</dbReference>
<dbReference type="InterPro" id="IPR036551">
    <property type="entry name" value="Flavin_trans-like"/>
</dbReference>
<dbReference type="InterPro" id="IPR003382">
    <property type="entry name" value="Flavoprotein"/>
</dbReference>
<gene>
    <name evidence="4" type="ORF">HK103_004474</name>
</gene>
<dbReference type="GO" id="GO:0015937">
    <property type="term" value="P:coenzyme A biosynthetic process"/>
    <property type="evidence" value="ECO:0007669"/>
    <property type="project" value="UniProtKB-KW"/>
</dbReference>
<evidence type="ECO:0000313" key="5">
    <source>
        <dbReference type="Proteomes" id="UP001210925"/>
    </source>
</evidence>
<dbReference type="Pfam" id="PF02441">
    <property type="entry name" value="Flavoprotein"/>
    <property type="match status" value="1"/>
</dbReference>
<dbReference type="Proteomes" id="UP001210925">
    <property type="component" value="Unassembled WGS sequence"/>
</dbReference>